<dbReference type="InterPro" id="IPR003959">
    <property type="entry name" value="ATPase_AAA_core"/>
</dbReference>
<keyword evidence="4" id="KW-0597">Phosphoprotein</keyword>
<dbReference type="GO" id="GO:0003677">
    <property type="term" value="F:DNA binding"/>
    <property type="evidence" value="ECO:0007669"/>
    <property type="project" value="UniProtKB-KW"/>
</dbReference>
<dbReference type="FunFam" id="1.20.272.10:FF:000005">
    <property type="entry name" value="Replication factor C subunit 1"/>
    <property type="match status" value="1"/>
</dbReference>
<dbReference type="GO" id="GO:0005524">
    <property type="term" value="F:ATP binding"/>
    <property type="evidence" value="ECO:0007669"/>
    <property type="project" value="UniProtKB-UniRule"/>
</dbReference>
<dbReference type="InterPro" id="IPR003593">
    <property type="entry name" value="AAA+_ATPase"/>
</dbReference>
<dbReference type="EMBL" id="MEKH01000014">
    <property type="protein sequence ID" value="ODN97115.1"/>
    <property type="molecule type" value="Genomic_DNA"/>
</dbReference>
<feature type="compositionally biased region" description="Basic and acidic residues" evidence="11">
    <location>
        <begin position="225"/>
        <end position="235"/>
    </location>
</feature>
<comment type="caution">
    <text evidence="13">The sequence shown here is derived from an EMBL/GenBank/DDBJ whole genome shotgun (WGS) entry which is preliminary data.</text>
</comment>
<dbReference type="Pfam" id="PF00004">
    <property type="entry name" value="AAA"/>
    <property type="match status" value="1"/>
</dbReference>
<evidence type="ECO:0000256" key="7">
    <source>
        <dbReference type="ARBA" id="ARBA00022840"/>
    </source>
</evidence>
<dbReference type="GO" id="GO:0003689">
    <property type="term" value="F:DNA clamp loader activity"/>
    <property type="evidence" value="ECO:0007669"/>
    <property type="project" value="UniProtKB-UniRule"/>
</dbReference>
<feature type="compositionally biased region" description="Acidic residues" evidence="11">
    <location>
        <begin position="931"/>
        <end position="955"/>
    </location>
</feature>
<dbReference type="InterPro" id="IPR012178">
    <property type="entry name" value="RFC1"/>
</dbReference>
<dbReference type="FunFam" id="3.40.50.10190:FF:000001">
    <property type="entry name" value="Replication factor C subunit 1"/>
    <property type="match status" value="1"/>
</dbReference>
<evidence type="ECO:0000259" key="12">
    <source>
        <dbReference type="PROSITE" id="PS50172"/>
    </source>
</evidence>
<evidence type="ECO:0000256" key="3">
    <source>
        <dbReference type="ARBA" id="ARBA00020401"/>
    </source>
</evidence>
<feature type="compositionally biased region" description="Low complexity" evidence="11">
    <location>
        <begin position="66"/>
        <end position="86"/>
    </location>
</feature>
<dbReference type="SMART" id="SM00382">
    <property type="entry name" value="AAA"/>
    <property type="match status" value="1"/>
</dbReference>
<feature type="compositionally biased region" description="Basic and acidic residues" evidence="11">
    <location>
        <begin position="355"/>
        <end position="386"/>
    </location>
</feature>
<feature type="compositionally biased region" description="Basic and acidic residues" evidence="11">
    <location>
        <begin position="1"/>
        <end position="28"/>
    </location>
</feature>
<evidence type="ECO:0000256" key="10">
    <source>
        <dbReference type="PIRNR" id="PIRNR036578"/>
    </source>
</evidence>
<dbReference type="FunFam" id="3.40.50.300:FF:000395">
    <property type="entry name" value="Replication factor C subunit 1"/>
    <property type="match status" value="1"/>
</dbReference>
<evidence type="ECO:0000256" key="9">
    <source>
        <dbReference type="ARBA" id="ARBA00023242"/>
    </source>
</evidence>
<proteinExistence type="inferred from homology"/>
<dbReference type="OrthoDB" id="446168at2759"/>
<evidence type="ECO:0000313" key="13">
    <source>
        <dbReference type="EMBL" id="ODN97115.1"/>
    </source>
</evidence>
<feature type="domain" description="BRCT" evidence="12">
    <location>
        <begin position="260"/>
        <end position="341"/>
    </location>
</feature>
<feature type="region of interest" description="Disordered" evidence="11">
    <location>
        <begin position="923"/>
        <end position="991"/>
    </location>
</feature>
<dbReference type="PIRSF" id="PIRSF036578">
    <property type="entry name" value="RFC1"/>
    <property type="match status" value="1"/>
</dbReference>
<evidence type="ECO:0000256" key="5">
    <source>
        <dbReference type="ARBA" id="ARBA00022705"/>
    </source>
</evidence>
<dbReference type="SUPFAM" id="SSF52113">
    <property type="entry name" value="BRCT domain"/>
    <property type="match status" value="1"/>
</dbReference>
<feature type="compositionally biased region" description="Acidic residues" evidence="11">
    <location>
        <begin position="175"/>
        <end position="189"/>
    </location>
</feature>
<keyword evidence="6 10" id="KW-0547">Nucleotide-binding</keyword>
<dbReference type="GO" id="GO:0016887">
    <property type="term" value="F:ATP hydrolysis activity"/>
    <property type="evidence" value="ECO:0007669"/>
    <property type="project" value="InterPro"/>
</dbReference>
<dbReference type="FunFam" id="1.10.8.60:FF:000021">
    <property type="entry name" value="Replication factor C subunit 1"/>
    <property type="match status" value="1"/>
</dbReference>
<feature type="compositionally biased region" description="Low complexity" evidence="11">
    <location>
        <begin position="200"/>
        <end position="224"/>
    </location>
</feature>
<dbReference type="PROSITE" id="PS50172">
    <property type="entry name" value="BRCT"/>
    <property type="match status" value="1"/>
</dbReference>
<evidence type="ECO:0000256" key="2">
    <source>
        <dbReference type="ARBA" id="ARBA00006116"/>
    </source>
</evidence>
<feature type="compositionally biased region" description="Low complexity" evidence="11">
    <location>
        <begin position="33"/>
        <end position="50"/>
    </location>
</feature>
<feature type="compositionally biased region" description="Basic and acidic residues" evidence="11">
    <location>
        <begin position="164"/>
        <end position="174"/>
    </location>
</feature>
<feature type="compositionally biased region" description="Basic residues" evidence="11">
    <location>
        <begin position="979"/>
        <end position="991"/>
    </location>
</feature>
<dbReference type="SUPFAM" id="SSF48019">
    <property type="entry name" value="post-AAA+ oligomerization domain-like"/>
    <property type="match status" value="1"/>
</dbReference>
<keyword evidence="7 10" id="KW-0067">ATP-binding</keyword>
<evidence type="ECO:0000256" key="6">
    <source>
        <dbReference type="ARBA" id="ARBA00022741"/>
    </source>
</evidence>
<dbReference type="InterPro" id="IPR001357">
    <property type="entry name" value="BRCT_dom"/>
</dbReference>
<evidence type="ECO:0000256" key="4">
    <source>
        <dbReference type="ARBA" id="ARBA00022553"/>
    </source>
</evidence>
<dbReference type="Pfam" id="PF25361">
    <property type="entry name" value="AAA_lid_RFC1"/>
    <property type="match status" value="1"/>
</dbReference>
<dbReference type="PANTHER" id="PTHR23389">
    <property type="entry name" value="CHROMOSOME TRANSMISSION FIDELITY FACTOR 18"/>
    <property type="match status" value="1"/>
</dbReference>
<dbReference type="InterPro" id="IPR008921">
    <property type="entry name" value="DNA_pol3_clamp-load_cplx_C"/>
</dbReference>
<dbReference type="GO" id="GO:0005634">
    <property type="term" value="C:nucleus"/>
    <property type="evidence" value="ECO:0007669"/>
    <property type="project" value="UniProtKB-SubCell"/>
</dbReference>
<sequence>MSSKQRPSESPKKKPSPNKEEAAGKDIRGFFNKGGSQKSTTQTSKSGSGKMPITIDDSDDEPAPPTKASSSKPAPKSSGASKATSSRPIVLSESEDDEPARKPVAKPAFAPAPAPSAKPKPAMSRPSLSRPAVKSAPKRKTLMSDSESEEDVKPAPKRQSLGKKKVEEDYKPMDVDDDEEEEEEEEEEEVKPAPKKAPAKKPAASPAKKPTPVKKPAAKAAPKPSAKETEGEKKANNWKAVAAARAAGPSAPGSKDIPEGEGDCLSGLTFVFTGELESLGREEAQELVRRFSGKCTTAPSGKTSFVVVGANAGPSKLAKIKEKNIPMLTEDEFIELVRQRSNGVGVEVDPATLEKAQKAREKEAKKIEDQAKEMEAREKKEEQERKRKEKALGQQGMAVKKIAPPSSQLWTTKYAPASLKEICGNKAPVERLGKWLEDWDASYKVNFKKPGKDGMGTYRAVLISGPPGIGKTTSAHLMAKNAGYSPLELNASDTRSKKLIENETNVDNRSLDGYFKGQGIGEANVAGMKITSKTCLIMDEVDGMSAGDRGGVGALNTLIKKTKIPMILICNDRTLQKMKPLHTTTFNMTFKRPTPPEIRSRIMSILYKEKLKIPSNVVDELIKGVGSDIRQVLNMLSTFKLSKSEMDFDESKELIKVNEKNTIMTPFTLTDKLCNTYAFSKTNKDTLSDKMELYFQDFSFMPLFMQEHYPKTNPSKLQNLNGREKDLKNLELLSKAADSVSDGDLVDRMIHGSEQQWSLLPFHAVVSTVLPASLIYGAMRPSGGGYGSWGPAFPQWLGQNSKQTKLARQLTDIQIRMRLRASGSRSEIREQYMPMLANKIVMPIVENGADALDETIEYMDGYFLGKDDWDAFVELGVDTMKEDLILKKIPGATKSAFTRQYNKQDHPIAFHKSDMFAVSKKKIADQGPAPDNEDVFEGDQPVPDDPDDDKDDDDADVAKDKLVKAVKPKGKGKAAAAKPKAKAPAKSKAKK</sequence>
<dbReference type="AlphaFoldDB" id="A0A1E3J8W9"/>
<comment type="subcellular location">
    <subcellularLocation>
        <location evidence="1 10">Nucleus</location>
    </subcellularLocation>
</comment>
<dbReference type="InterPro" id="IPR027417">
    <property type="entry name" value="P-loop_NTPase"/>
</dbReference>
<keyword evidence="5 10" id="KW-0235">DNA replication</keyword>
<feature type="region of interest" description="Disordered" evidence="11">
    <location>
        <begin position="355"/>
        <end position="396"/>
    </location>
</feature>
<dbReference type="Pfam" id="PF00533">
    <property type="entry name" value="BRCT"/>
    <property type="match status" value="1"/>
</dbReference>
<feature type="compositionally biased region" description="Low complexity" evidence="11">
    <location>
        <begin position="237"/>
        <end position="255"/>
    </location>
</feature>
<dbReference type="Gene3D" id="1.20.272.10">
    <property type="match status" value="1"/>
</dbReference>
<dbReference type="InterPro" id="IPR036420">
    <property type="entry name" value="BRCT_dom_sf"/>
</dbReference>
<dbReference type="SUPFAM" id="SSF52540">
    <property type="entry name" value="P-loop containing nucleoside triphosphate hydrolases"/>
    <property type="match status" value="1"/>
</dbReference>
<gene>
    <name evidence="13" type="ORF">I350_08095</name>
</gene>
<dbReference type="Gene3D" id="1.10.8.60">
    <property type="match status" value="1"/>
</dbReference>
<dbReference type="GO" id="GO:0006271">
    <property type="term" value="P:DNA strand elongation involved in DNA replication"/>
    <property type="evidence" value="ECO:0007669"/>
    <property type="project" value="UniProtKB-ARBA"/>
</dbReference>
<dbReference type="Gene3D" id="3.40.50.10190">
    <property type="entry name" value="BRCT domain"/>
    <property type="match status" value="1"/>
</dbReference>
<dbReference type="GO" id="GO:0006281">
    <property type="term" value="P:DNA repair"/>
    <property type="evidence" value="ECO:0007669"/>
    <property type="project" value="InterPro"/>
</dbReference>
<dbReference type="SMART" id="SM00292">
    <property type="entry name" value="BRCT"/>
    <property type="match status" value="1"/>
</dbReference>
<dbReference type="PANTHER" id="PTHR23389:SF6">
    <property type="entry name" value="REPLICATION FACTOR C SUBUNIT 1"/>
    <property type="match status" value="1"/>
</dbReference>
<keyword evidence="9 10" id="KW-0539">Nucleus</keyword>
<protein>
    <recommendedName>
        <fullName evidence="3 10">Replication factor C subunit 1</fullName>
    </recommendedName>
</protein>
<dbReference type="Pfam" id="PF08519">
    <property type="entry name" value="RFC1"/>
    <property type="match status" value="1"/>
</dbReference>
<dbReference type="InterPro" id="IPR013725">
    <property type="entry name" value="DNA_replication_fac_RFC1_C"/>
</dbReference>
<reference evidence="13 14" key="1">
    <citation type="submission" date="2016-06" db="EMBL/GenBank/DDBJ databases">
        <title>Evolution of pathogenesis and genome organization in the Tremellales.</title>
        <authorList>
            <person name="Cuomo C."/>
            <person name="Litvintseva A."/>
            <person name="Heitman J."/>
            <person name="Chen Y."/>
            <person name="Sun S."/>
            <person name="Springer D."/>
            <person name="Dromer F."/>
            <person name="Young S."/>
            <person name="Zeng Q."/>
            <person name="Chapman S."/>
            <person name="Gujja S."/>
            <person name="Saif S."/>
            <person name="Birren B."/>
        </authorList>
    </citation>
    <scope>NUCLEOTIDE SEQUENCE [LARGE SCALE GENOMIC DNA]</scope>
    <source>
        <strain evidence="13 14">CBS 6273</strain>
    </source>
</reference>
<dbReference type="Proteomes" id="UP000095149">
    <property type="component" value="Unassembled WGS sequence"/>
</dbReference>
<evidence type="ECO:0000313" key="14">
    <source>
        <dbReference type="Proteomes" id="UP000095149"/>
    </source>
</evidence>
<evidence type="ECO:0000256" key="1">
    <source>
        <dbReference type="ARBA" id="ARBA00004123"/>
    </source>
</evidence>
<organism evidence="13 14">
    <name type="scientific">Cryptococcus amylolentus CBS 6273</name>
    <dbReference type="NCBI Taxonomy" id="1296118"/>
    <lineage>
        <taxon>Eukaryota</taxon>
        <taxon>Fungi</taxon>
        <taxon>Dikarya</taxon>
        <taxon>Basidiomycota</taxon>
        <taxon>Agaricomycotina</taxon>
        <taxon>Tremellomycetes</taxon>
        <taxon>Tremellales</taxon>
        <taxon>Cryptococcaceae</taxon>
        <taxon>Cryptococcus</taxon>
    </lineage>
</organism>
<feature type="region of interest" description="Disordered" evidence="11">
    <location>
        <begin position="1"/>
        <end position="260"/>
    </location>
</feature>
<evidence type="ECO:0000256" key="8">
    <source>
        <dbReference type="ARBA" id="ARBA00023125"/>
    </source>
</evidence>
<comment type="similarity">
    <text evidence="2 10">Belongs to the activator 1 large subunit family.</text>
</comment>
<dbReference type="Gene3D" id="3.40.50.300">
    <property type="entry name" value="P-loop containing nucleotide triphosphate hydrolases"/>
    <property type="match status" value="1"/>
</dbReference>
<evidence type="ECO:0000256" key="11">
    <source>
        <dbReference type="SAM" id="MobiDB-lite"/>
    </source>
</evidence>
<accession>A0A1E3J8W9</accession>
<dbReference type="GO" id="GO:0005663">
    <property type="term" value="C:DNA replication factor C complex"/>
    <property type="evidence" value="ECO:0007669"/>
    <property type="project" value="InterPro"/>
</dbReference>
<name>A0A1E3J8W9_9TREE</name>
<dbReference type="CDD" id="cd00009">
    <property type="entry name" value="AAA"/>
    <property type="match status" value="1"/>
</dbReference>
<keyword evidence="8" id="KW-0238">DNA-binding</keyword>